<comment type="similarity">
    <text evidence="1">Belongs to the N(4)/N(6)-methyltransferase family.</text>
</comment>
<keyword evidence="3 9" id="KW-0489">Methyltransferase</keyword>
<dbReference type="InterPro" id="IPR029063">
    <property type="entry name" value="SAM-dependent_MTases_sf"/>
</dbReference>
<evidence type="ECO:0000259" key="7">
    <source>
        <dbReference type="Pfam" id="PF07669"/>
    </source>
</evidence>
<dbReference type="EMBL" id="BA000048">
    <property type="protein sequence ID" value="BAJ49894.1"/>
    <property type="molecule type" value="Genomic_DNA"/>
</dbReference>
<evidence type="ECO:0000256" key="6">
    <source>
        <dbReference type="ARBA" id="ARBA00047942"/>
    </source>
</evidence>
<dbReference type="BioCyc" id="CCAL311458:G131R-27-MONOMER"/>
<dbReference type="InterPro" id="IPR011639">
    <property type="entry name" value="MethylTrfase_TaqI-like_dom"/>
</dbReference>
<evidence type="ECO:0000256" key="4">
    <source>
        <dbReference type="ARBA" id="ARBA00022679"/>
    </source>
</evidence>
<dbReference type="Gene3D" id="3.40.50.150">
    <property type="entry name" value="Vaccinia Virus protein VP39"/>
    <property type="match status" value="1"/>
</dbReference>
<reference evidence="9 11" key="2">
    <citation type="journal article" date="2011" name="Nucleic Acids Res.">
        <title>Insights into the evolution of Archaea and eukaryotic protein modifier systems revealed by the genome of a novel archaeal group.</title>
        <authorList>
            <person name="Nunoura T."/>
            <person name="Takaki Y."/>
            <person name="Kakuta J."/>
            <person name="Nishi S."/>
            <person name="Sugahara J."/>
            <person name="Kazama H."/>
            <person name="Chee G."/>
            <person name="Hattori M."/>
            <person name="Kanai A."/>
            <person name="Atomi H."/>
            <person name="Takai K."/>
            <person name="Takami H."/>
        </authorList>
    </citation>
    <scope>NUCLEOTIDE SEQUENCE [LARGE SCALE GENOMIC DNA]</scope>
</reference>
<evidence type="ECO:0000256" key="2">
    <source>
        <dbReference type="ARBA" id="ARBA00011900"/>
    </source>
</evidence>
<comment type="catalytic activity">
    <reaction evidence="6">
        <text>a 2'-deoxyadenosine in DNA + S-adenosyl-L-methionine = an N(6)-methyl-2'-deoxyadenosine in DNA + S-adenosyl-L-homocysteine + H(+)</text>
        <dbReference type="Rhea" id="RHEA:15197"/>
        <dbReference type="Rhea" id="RHEA-COMP:12418"/>
        <dbReference type="Rhea" id="RHEA-COMP:12419"/>
        <dbReference type="ChEBI" id="CHEBI:15378"/>
        <dbReference type="ChEBI" id="CHEBI:57856"/>
        <dbReference type="ChEBI" id="CHEBI:59789"/>
        <dbReference type="ChEBI" id="CHEBI:90615"/>
        <dbReference type="ChEBI" id="CHEBI:90616"/>
        <dbReference type="EC" id="2.1.1.72"/>
    </reaction>
</comment>
<keyword evidence="4" id="KW-0808">Transferase</keyword>
<dbReference type="AlphaFoldDB" id="E6N3A0"/>
<dbReference type="SUPFAM" id="SSF53335">
    <property type="entry name" value="S-adenosyl-L-methionine-dependent methyltransferases"/>
    <property type="match status" value="1"/>
</dbReference>
<dbReference type="InterPro" id="IPR054520">
    <property type="entry name" value="M_Eco57I_C"/>
</dbReference>
<dbReference type="GO" id="GO:0032259">
    <property type="term" value="P:methylation"/>
    <property type="evidence" value="ECO:0007669"/>
    <property type="project" value="UniProtKB-KW"/>
</dbReference>
<evidence type="ECO:0000313" key="9">
    <source>
        <dbReference type="EMBL" id="BAJ46806.1"/>
    </source>
</evidence>
<dbReference type="PRINTS" id="PR00507">
    <property type="entry name" value="N12N6MTFRASE"/>
</dbReference>
<reference evidence="9 11" key="1">
    <citation type="journal article" date="2005" name="Environ. Microbiol.">
        <title>Genetic and functional properties of uncultivated thermophilic crenarchaeotes from a subsurface gold mine as revealed by analysis of genome fragments.</title>
        <authorList>
            <person name="Nunoura T."/>
            <person name="Hirayama H."/>
            <person name="Takami H."/>
            <person name="Oida H."/>
            <person name="Nishi S."/>
            <person name="Shimamura S."/>
            <person name="Suzuki Y."/>
            <person name="Inagaki F."/>
            <person name="Takai K."/>
            <person name="Nealson K.H."/>
            <person name="Horikoshi K."/>
        </authorList>
    </citation>
    <scope>NUCLEOTIDE SEQUENCE [LARGE SCALE GENOMIC DNA]</scope>
</reference>
<dbReference type="InterPro" id="IPR050953">
    <property type="entry name" value="N4_N6_ade-DNA_methylase"/>
</dbReference>
<dbReference type="GO" id="GO:0003676">
    <property type="term" value="F:nucleic acid binding"/>
    <property type="evidence" value="ECO:0007669"/>
    <property type="project" value="InterPro"/>
</dbReference>
<feature type="domain" description="Type II methyltransferase M.Eco57I C-terminal" evidence="8">
    <location>
        <begin position="814"/>
        <end position="911"/>
    </location>
</feature>
<dbReference type="GO" id="GO:0009007">
    <property type="term" value="F:site-specific DNA-methyltransferase (adenine-specific) activity"/>
    <property type="evidence" value="ECO:0007669"/>
    <property type="project" value="UniProtKB-EC"/>
</dbReference>
<keyword evidence="5" id="KW-0949">S-adenosyl-L-methionine</keyword>
<dbReference type="PROSITE" id="PS00092">
    <property type="entry name" value="N6_MTASE"/>
    <property type="match status" value="1"/>
</dbReference>
<dbReference type="EMBL" id="AP011723">
    <property type="protein sequence ID" value="BAJ46806.1"/>
    <property type="molecule type" value="Genomic_DNA"/>
</dbReference>
<evidence type="ECO:0000313" key="10">
    <source>
        <dbReference type="EMBL" id="BAJ49894.1"/>
    </source>
</evidence>
<protein>
    <recommendedName>
        <fullName evidence="2">site-specific DNA-methyltransferase (adenine-specific)</fullName>
        <ecNumber evidence="2">2.1.1.72</ecNumber>
    </recommendedName>
</protein>
<dbReference type="REBASE" id="34233">
    <property type="entry name" value="CsuGMORFAP"/>
</dbReference>
<dbReference type="Pfam" id="PF22837">
    <property type="entry name" value="M_Eco57I_C"/>
    <property type="match status" value="1"/>
</dbReference>
<evidence type="ECO:0000256" key="3">
    <source>
        <dbReference type="ARBA" id="ARBA00022603"/>
    </source>
</evidence>
<evidence type="ECO:0000256" key="1">
    <source>
        <dbReference type="ARBA" id="ARBA00006594"/>
    </source>
</evidence>
<organism evidence="9 11">
    <name type="scientific">Caldiarchaeum subterraneum</name>
    <dbReference type="NCBI Taxonomy" id="311458"/>
    <lineage>
        <taxon>Archaea</taxon>
        <taxon>Nitrososphaerota</taxon>
        <taxon>Candidatus Caldarchaeales</taxon>
        <taxon>Candidatus Caldarchaeaceae</taxon>
        <taxon>Candidatus Caldarchaeum</taxon>
    </lineage>
</organism>
<evidence type="ECO:0000256" key="5">
    <source>
        <dbReference type="ARBA" id="ARBA00022691"/>
    </source>
</evidence>
<gene>
    <name evidence="10" type="ORF">CSUB_C0025</name>
    <name evidence="9" type="ORF">HGMM_F29E04C12</name>
</gene>
<reference evidence="9" key="3">
    <citation type="journal article" date="2012" name="PLoS ONE">
        <title>A Deeply Branching Thermophilic Bacterium with an Ancient Acetyl-CoA Pathway Dominates a Subsurface Ecosystem.</title>
        <authorList>
            <person name="Takami H."/>
            <person name="Noguchi H."/>
            <person name="Takaki Y."/>
            <person name="Uchiyama I."/>
            <person name="Toyoda A."/>
            <person name="Nishi S."/>
            <person name="Chee G.-J."/>
            <person name="Arai W."/>
            <person name="Nunoura T."/>
            <person name="Itoh T."/>
            <person name="Hattori M."/>
            <person name="Takai K."/>
        </authorList>
    </citation>
    <scope>NUCLEOTIDE SEQUENCE</scope>
</reference>
<dbReference type="PANTHER" id="PTHR33841">
    <property type="entry name" value="DNA METHYLTRANSFERASE YEEA-RELATED"/>
    <property type="match status" value="1"/>
</dbReference>
<dbReference type="PANTHER" id="PTHR33841:SF5">
    <property type="entry name" value="DNA METHYLASE (MODIFICATION METHYLASE) (METHYLTRANSFERASE)-RELATED"/>
    <property type="match status" value="1"/>
</dbReference>
<dbReference type="STRING" id="311458.CSUB_C0025"/>
<dbReference type="InterPro" id="IPR002052">
    <property type="entry name" value="DNA_methylase_N6_adenine_CS"/>
</dbReference>
<dbReference type="KEGG" id="csu:CSUB_C0025"/>
<evidence type="ECO:0000313" key="11">
    <source>
        <dbReference type="Proteomes" id="UP000008120"/>
    </source>
</evidence>
<dbReference type="EC" id="2.1.1.72" evidence="2"/>
<dbReference type="GO" id="GO:0006304">
    <property type="term" value="P:DNA modification"/>
    <property type="evidence" value="ECO:0007669"/>
    <property type="project" value="InterPro"/>
</dbReference>
<dbReference type="Pfam" id="PF07669">
    <property type="entry name" value="Eco57I"/>
    <property type="match status" value="1"/>
</dbReference>
<sequence>MRLDTGFWVSKAEELGYPVKIEELSVDYLRESGVFPRVLNVVQSLRLYLDDYIEFVIISVDGKVSRGLCTRVARSWKEKRLIRPLLIFTSGKDESFIVTVPGAGTGGEARVLHIEGEFYRTDIEVIESLRYRGDPENLRKAYDSEMLPYDKVREEFFEGYRELYERIVKTVKSVLKDNASSYAQRFLGRLMFLYFLQRKGWLKGDRSFINKINDYLELNRLFYESLNKKNGEEGIPFLNGSLFEREEYLTSKVEKELAMKMNSIFYDARNFFNRYNFTVDETTPLEVEVSIDPLLLGTVLENLLEEKERGEKGTFYTPVNEIGFMCRRAIAAWLGLEEGVQQRNGELRFVDGLQRYVDELKKRRDEREIREFREKLLTLKILDPAVGSGGFLVVMMQTILQLIQEVEEAVGWKSDLEQYKRRIIPNLYGFDIEPEAVEIARLRIWLSLIVDQMQPEPLPNLDLNIVTISDSLELPQGVQTALGEFGKELGYLSIVEDIEAVKARYLNEHDATKKNALRKRIEELRQEFVKRTGLAVRAGPPVEFFMPSLADIVVMNPPYVRQEKIPKLKKDYYVTNYKLDKTSDIYAYFMVRALRLLKSGGAAALITSDKWLEVNYGKTLQQVLKPHILAIYGQRMRSFQADVNTVITVLKKEEQPKDKPIQFIYLETYGGEKVRNYKSIERGKLQPGKWYYLRAPRIFEQVLLPKLTHKLKDFAEIRFGIKTGANEFFYMKDVTHLYEADYLANPRRFEQWGVRAKTAKELQQQGLIYIENEAGERFVIDRKDVKPIIRSPREIRSYIIKDVRTLCLYTANPGRYTRKYITWGEQQGHHQRPTCRARNPWWTLPEFKPAHILLPMSWRKIIYIPYSEQPVICDARLYAFYSKEPIKTWKYINSTIFLLTVELFCRRLGGGGAATDIKVEDYEDMPAPNLNNLMIDFPVEILASNVPLQYSDEVKREERRMLDKAVLKALGFPENELDRLVDELHRAFVEVVEDRLIKAGRPIVEDIESKEAGEVGEDN</sequence>
<dbReference type="Proteomes" id="UP000008120">
    <property type="component" value="Chromosome"/>
</dbReference>
<feature type="domain" description="Type II methyltransferase M.TaqI-like" evidence="7">
    <location>
        <begin position="426"/>
        <end position="623"/>
    </location>
</feature>
<name>E6N3A0_CALS0</name>
<accession>E6N3A0</accession>
<proteinExistence type="inferred from homology"/>
<evidence type="ECO:0000259" key="8">
    <source>
        <dbReference type="Pfam" id="PF22837"/>
    </source>
</evidence>